<protein>
    <submittedName>
        <fullName evidence="3">Aste57867_8793 protein</fullName>
    </submittedName>
</protein>
<name>A0A485KLH7_9STRA</name>
<feature type="compositionally biased region" description="Basic residues" evidence="1">
    <location>
        <begin position="316"/>
        <end position="328"/>
    </location>
</feature>
<dbReference type="Proteomes" id="UP000332933">
    <property type="component" value="Unassembled WGS sequence"/>
</dbReference>
<feature type="region of interest" description="Disordered" evidence="1">
    <location>
        <begin position="214"/>
        <end position="280"/>
    </location>
</feature>
<dbReference type="AlphaFoldDB" id="A0A485KLH7"/>
<sequence length="575" mass="61270">MDNRIAALSVQDTAAPAVSSGSSSGGAQPQTNDLSVFFNVAGLYQKIVVQDGWFVGDLIKFMAKISANLHPHAEVPECNAIRNNQTRKFVALADPASRALVHGNLYDLLFVEKASKVAASVASPTLGDEIQVVFYNNPLGITIKPAGDGTMYVVATKKKELNCYRRLVPGMHVVSVGGVPLTGMDFREFHTTMASSVFPLTIVFRATQESLDAMTESASATPRATAATNNNESDEPASFKSIPPPPPPVASSSSSLSKKASSSEVGSSSSSVVSSSNQRFQGDTFNMPVPMLIHDDGTVESKVVRRASPPTPHDNNHHHIGSSSHRRTLSMSALPSATLDDEARLEEGLKSLNEAFYKKKRELNDIVDRIREYTTQLAAVRSALGKHESGGGASSLTLEMLLEKVPSRRKASGSVISNASSVTSSVMQSGQFTPSRLGYPPKTTSSKAKHGMSSSASVCSLTSTCSIDRMAFKKSKSGTSLHSPFLKKTTDTTTTTLSGRMKKPMLNTNAFSSTLNLPSSFSTKGAVIPQAQTPRGAFLNPKSITPGVGHYDVKDLTKHVKGGEIGDSDRDLTWS</sequence>
<feature type="compositionally biased region" description="Low complexity" evidence="1">
    <location>
        <begin position="218"/>
        <end position="241"/>
    </location>
</feature>
<feature type="region of interest" description="Disordered" evidence="1">
    <location>
        <begin position="305"/>
        <end position="329"/>
    </location>
</feature>
<dbReference type="EMBL" id="CAADRA010005135">
    <property type="protein sequence ID" value="VFT85679.1"/>
    <property type="molecule type" value="Genomic_DNA"/>
</dbReference>
<feature type="compositionally biased region" description="Low complexity" evidence="1">
    <location>
        <begin position="250"/>
        <end position="276"/>
    </location>
</feature>
<keyword evidence="4" id="KW-1185">Reference proteome</keyword>
<feature type="region of interest" description="Disordered" evidence="1">
    <location>
        <begin position="428"/>
        <end position="453"/>
    </location>
</feature>
<evidence type="ECO:0000256" key="1">
    <source>
        <dbReference type="SAM" id="MobiDB-lite"/>
    </source>
</evidence>
<dbReference type="EMBL" id="VJMH01005114">
    <property type="protein sequence ID" value="KAF0700738.1"/>
    <property type="molecule type" value="Genomic_DNA"/>
</dbReference>
<gene>
    <name evidence="3" type="primary">Aste57867_8793</name>
    <name evidence="2" type="ORF">As57867_008758</name>
    <name evidence="3" type="ORF">ASTE57867_8793</name>
</gene>
<dbReference type="OrthoDB" id="69752at2759"/>
<evidence type="ECO:0000313" key="4">
    <source>
        <dbReference type="Proteomes" id="UP000332933"/>
    </source>
</evidence>
<reference evidence="2" key="2">
    <citation type="submission" date="2019-06" db="EMBL/GenBank/DDBJ databases">
        <title>Genomics analysis of Aphanomyces spp. identifies a new class of oomycete effector associated with host adaptation.</title>
        <authorList>
            <person name="Gaulin E."/>
        </authorList>
    </citation>
    <scope>NUCLEOTIDE SEQUENCE</scope>
    <source>
        <strain evidence="2">CBS 578.67</strain>
    </source>
</reference>
<reference evidence="3 4" key="1">
    <citation type="submission" date="2019-03" db="EMBL/GenBank/DDBJ databases">
        <authorList>
            <person name="Gaulin E."/>
            <person name="Dumas B."/>
        </authorList>
    </citation>
    <scope>NUCLEOTIDE SEQUENCE [LARGE SCALE GENOMIC DNA]</scope>
    <source>
        <strain evidence="3">CBS 568.67</strain>
    </source>
</reference>
<evidence type="ECO:0000313" key="3">
    <source>
        <dbReference type="EMBL" id="VFT85679.1"/>
    </source>
</evidence>
<evidence type="ECO:0000313" key="2">
    <source>
        <dbReference type="EMBL" id="KAF0700738.1"/>
    </source>
</evidence>
<proteinExistence type="predicted"/>
<organism evidence="3 4">
    <name type="scientific">Aphanomyces stellatus</name>
    <dbReference type="NCBI Taxonomy" id="120398"/>
    <lineage>
        <taxon>Eukaryota</taxon>
        <taxon>Sar</taxon>
        <taxon>Stramenopiles</taxon>
        <taxon>Oomycota</taxon>
        <taxon>Saprolegniomycetes</taxon>
        <taxon>Saprolegniales</taxon>
        <taxon>Verrucalvaceae</taxon>
        <taxon>Aphanomyces</taxon>
    </lineage>
</organism>
<accession>A0A485KLH7</accession>